<evidence type="ECO:0000259" key="1">
    <source>
        <dbReference type="PROSITE" id="PS51192"/>
    </source>
</evidence>
<dbReference type="GO" id="GO:0005829">
    <property type="term" value="C:cytosol"/>
    <property type="evidence" value="ECO:0007669"/>
    <property type="project" value="TreeGrafter"/>
</dbReference>
<organism evidence="3 4">
    <name type="scientific">Clostridium celatum DSM 1785</name>
    <dbReference type="NCBI Taxonomy" id="545697"/>
    <lineage>
        <taxon>Bacteria</taxon>
        <taxon>Bacillati</taxon>
        <taxon>Bacillota</taxon>
        <taxon>Clostridia</taxon>
        <taxon>Eubacteriales</taxon>
        <taxon>Clostridiaceae</taxon>
        <taxon>Clostridium</taxon>
    </lineage>
</organism>
<dbReference type="InterPro" id="IPR001650">
    <property type="entry name" value="Helicase_C-like"/>
</dbReference>
<dbReference type="InterPro" id="IPR050742">
    <property type="entry name" value="Helicase_Restrict-Modif_Enz"/>
</dbReference>
<dbReference type="SMART" id="SM00487">
    <property type="entry name" value="DEXDc"/>
    <property type="match status" value="1"/>
</dbReference>
<keyword evidence="3" id="KW-0347">Helicase</keyword>
<dbReference type="InterPro" id="IPR005114">
    <property type="entry name" value="Helicase_assoc"/>
</dbReference>
<keyword evidence="4" id="KW-1185">Reference proteome</keyword>
<dbReference type="HOGENOM" id="CLU_335160_0_0_9"/>
<sequence>MNEKEKILLELKKLTKNRQCYLIKEKLNNIDKKIKGIVFEEYLEFLFEGNGFIATIKGGAYDGGADILLSRPNNPNKIIWIVQAKNILNPLGNHIIREELKKFEEEASRKYNCNYFMIISVNGYVEKINIFNKTNMSLESFDYIEELINNYSDNIDEVILLPDLRPHNRYTYKEIKAVFEKNNRVAVPNATGTGKSYIILQLLFDYIKEDKIILAPTNEILDRLKKLAPWSVKKCKFYTYSKFSSLYFKGKLNDLKIKLIVLDELHRAGAEKWGQAVKYILNENKEAKVVGLSATPIRFLDDNRDMIKELLHGNSTTPLGLSDAIVRRILPMPVYVSAMYNLDIEIDKKLKLMKKLNISKSDKEEYINELNLYKKLWERENNIENIIKKHLPKGKRLKFIVFCENNKHLKEMKEVVVQWFENILSCEKKVSCYTVTSEKSNSKEILEAFERVNDENQVKLLFAISKLNEGIHIKDISGIIMLRNTKSPSIYYQQLGRCLSSDYEGDSPVVFDFVDNIDNLELINFRKKLEVSTSINNIYRHQLGLEDYNIRFSLYEEHENIIYELKNIERKITYNWEKSFESLLKFKEVNNHLNVPKNLEYSRLYSWVNLQRTLYKKQILGEEFVEKLNSIGFIWDINFYNWKENYKKYEELIANSDYKEIYYYKIIDDNYFIPIYKYESLNSYYENNSLVPEKDFIIRWMDKQIKEFISGNLEEKRTRILIREFREISRFEENKWISSICNIMKFYRFVKKDYGIDCYLKRVAPDKSNLIKSLELIYSRKNIIEKTVEKNLPATCKSLNFKYENDEWNSMAFIVNLIQDRSFDELKDEFIDELNSIYFKDIIDMYESNRR</sequence>
<dbReference type="InterPro" id="IPR007560">
    <property type="entry name" value="Restrct_endonuc_IV_Mrr"/>
</dbReference>
<keyword evidence="3" id="KW-0547">Nucleotide-binding</keyword>
<evidence type="ECO:0000313" key="4">
    <source>
        <dbReference type="Proteomes" id="UP000010420"/>
    </source>
</evidence>
<dbReference type="InterPro" id="IPR027417">
    <property type="entry name" value="P-loop_NTPase"/>
</dbReference>
<dbReference type="GO" id="GO:0004519">
    <property type="term" value="F:endonuclease activity"/>
    <property type="evidence" value="ECO:0007669"/>
    <property type="project" value="InterPro"/>
</dbReference>
<protein>
    <submittedName>
        <fullName evidence="3">Helicase protein</fullName>
    </submittedName>
</protein>
<dbReference type="InterPro" id="IPR011335">
    <property type="entry name" value="Restrct_endonuc-II-like"/>
</dbReference>
<evidence type="ECO:0000259" key="2">
    <source>
        <dbReference type="PROSITE" id="PS51194"/>
    </source>
</evidence>
<dbReference type="Pfam" id="PF04471">
    <property type="entry name" value="Mrr_cat"/>
    <property type="match status" value="1"/>
</dbReference>
<reference evidence="3 4" key="1">
    <citation type="submission" date="2012-05" db="EMBL/GenBank/DDBJ databases">
        <authorList>
            <person name="Weinstock G."/>
            <person name="Sodergren E."/>
            <person name="Lobos E.A."/>
            <person name="Fulton L."/>
            <person name="Fulton R."/>
            <person name="Courtney L."/>
            <person name="Fronick C."/>
            <person name="O'Laughlin M."/>
            <person name="Godfrey J."/>
            <person name="Wilson R.M."/>
            <person name="Miner T."/>
            <person name="Farmer C."/>
            <person name="Delehaunty K."/>
            <person name="Cordes M."/>
            <person name="Minx P."/>
            <person name="Tomlinson C."/>
            <person name="Chen J."/>
            <person name="Wollam A."/>
            <person name="Pepin K.H."/>
            <person name="Bhonagiri V."/>
            <person name="Zhang X."/>
            <person name="Suruliraj S."/>
            <person name="Warren W."/>
            <person name="Mitreva M."/>
            <person name="Mardis E.R."/>
            <person name="Wilson R.K."/>
        </authorList>
    </citation>
    <scope>NUCLEOTIDE SEQUENCE [LARGE SCALE GENOMIC DNA]</scope>
    <source>
        <strain evidence="3 4">DSM 1785</strain>
    </source>
</reference>
<accession>L1QLR5</accession>
<dbReference type="Proteomes" id="UP000010420">
    <property type="component" value="Unassembled WGS sequence"/>
</dbReference>
<dbReference type="Pfam" id="PF03457">
    <property type="entry name" value="HA"/>
    <property type="match status" value="1"/>
</dbReference>
<dbReference type="PROSITE" id="PS51192">
    <property type="entry name" value="HELICASE_ATP_BIND_1"/>
    <property type="match status" value="1"/>
</dbReference>
<dbReference type="STRING" id="545697.HMPREF0216_00524"/>
<dbReference type="Pfam" id="PF04851">
    <property type="entry name" value="ResIII"/>
    <property type="match status" value="2"/>
</dbReference>
<dbReference type="SUPFAM" id="SSF52980">
    <property type="entry name" value="Restriction endonuclease-like"/>
    <property type="match status" value="1"/>
</dbReference>
<dbReference type="Pfam" id="PF00271">
    <property type="entry name" value="Helicase_C"/>
    <property type="match status" value="1"/>
</dbReference>
<evidence type="ECO:0000313" key="3">
    <source>
        <dbReference type="EMBL" id="EKY28929.1"/>
    </source>
</evidence>
<dbReference type="PATRIC" id="fig|545697.3.peg.519"/>
<dbReference type="Gene3D" id="6.10.140.530">
    <property type="match status" value="1"/>
</dbReference>
<dbReference type="PROSITE" id="PS51194">
    <property type="entry name" value="HELICASE_CTER"/>
    <property type="match status" value="1"/>
</dbReference>
<dbReference type="EMBL" id="AMEZ01000015">
    <property type="protein sequence ID" value="EKY28929.1"/>
    <property type="molecule type" value="Genomic_DNA"/>
</dbReference>
<dbReference type="GO" id="GO:0005524">
    <property type="term" value="F:ATP binding"/>
    <property type="evidence" value="ECO:0007669"/>
    <property type="project" value="InterPro"/>
</dbReference>
<feature type="domain" description="Helicase C-terminal" evidence="2">
    <location>
        <begin position="382"/>
        <end position="546"/>
    </location>
</feature>
<dbReference type="GO" id="GO:0016787">
    <property type="term" value="F:hydrolase activity"/>
    <property type="evidence" value="ECO:0007669"/>
    <property type="project" value="InterPro"/>
</dbReference>
<dbReference type="PANTHER" id="PTHR47396:SF1">
    <property type="entry name" value="ATP-DEPENDENT HELICASE IRC3-RELATED"/>
    <property type="match status" value="1"/>
</dbReference>
<keyword evidence="3" id="KW-0067">ATP-binding</keyword>
<dbReference type="AlphaFoldDB" id="L1QLR5"/>
<name>L1QLR5_9CLOT</name>
<dbReference type="PANTHER" id="PTHR47396">
    <property type="entry name" value="TYPE I RESTRICTION ENZYME ECOKI R PROTEIN"/>
    <property type="match status" value="1"/>
</dbReference>
<proteinExistence type="predicted"/>
<dbReference type="GO" id="GO:0003677">
    <property type="term" value="F:DNA binding"/>
    <property type="evidence" value="ECO:0007669"/>
    <property type="project" value="InterPro"/>
</dbReference>
<keyword evidence="3" id="KW-0378">Hydrolase</keyword>
<dbReference type="SUPFAM" id="SSF52540">
    <property type="entry name" value="P-loop containing nucleoside triphosphate hydrolases"/>
    <property type="match status" value="1"/>
</dbReference>
<comment type="caution">
    <text evidence="3">The sequence shown here is derived from an EMBL/GenBank/DDBJ whole genome shotgun (WGS) entry which is preliminary data.</text>
</comment>
<dbReference type="GO" id="GO:0009307">
    <property type="term" value="P:DNA restriction-modification system"/>
    <property type="evidence" value="ECO:0007669"/>
    <property type="project" value="InterPro"/>
</dbReference>
<gene>
    <name evidence="3" type="ORF">HMPREF0216_00524</name>
</gene>
<dbReference type="eggNOG" id="COG1061">
    <property type="taxonomic scope" value="Bacteria"/>
</dbReference>
<dbReference type="Gene3D" id="3.40.50.300">
    <property type="entry name" value="P-loop containing nucleotide triphosphate hydrolases"/>
    <property type="match status" value="2"/>
</dbReference>
<dbReference type="OrthoDB" id="9802848at2"/>
<dbReference type="RefSeq" id="WP_005210687.1">
    <property type="nucleotide sequence ID" value="NZ_KB291609.1"/>
</dbReference>
<dbReference type="InterPro" id="IPR006935">
    <property type="entry name" value="Helicase/UvrB_N"/>
</dbReference>
<dbReference type="GO" id="GO:0004386">
    <property type="term" value="F:helicase activity"/>
    <property type="evidence" value="ECO:0007669"/>
    <property type="project" value="UniProtKB-KW"/>
</dbReference>
<dbReference type="InterPro" id="IPR014001">
    <property type="entry name" value="Helicase_ATP-bd"/>
</dbReference>
<feature type="domain" description="Helicase ATP-binding" evidence="1">
    <location>
        <begin position="176"/>
        <end position="314"/>
    </location>
</feature>